<reference evidence="3 4" key="1">
    <citation type="submission" date="2020-09" db="EMBL/GenBank/DDBJ databases">
        <title>Sphingomonas sp., a new species isolated from pork steak.</title>
        <authorList>
            <person name="Heidler von Heilborn D."/>
        </authorList>
    </citation>
    <scope>NUCLEOTIDE SEQUENCE [LARGE SCALE GENOMIC DNA]</scope>
    <source>
        <strain evidence="4">S8-3T</strain>
    </source>
</reference>
<dbReference type="PANTHER" id="PTHR23028">
    <property type="entry name" value="ACETYLTRANSFERASE"/>
    <property type="match status" value="1"/>
</dbReference>
<dbReference type="InterPro" id="IPR002656">
    <property type="entry name" value="Acyl_transf_3_dom"/>
</dbReference>
<proteinExistence type="predicted"/>
<keyword evidence="3" id="KW-0012">Acyltransferase</keyword>
<dbReference type="EMBL" id="CP061038">
    <property type="protein sequence ID" value="QNQ08282.1"/>
    <property type="molecule type" value="Genomic_DNA"/>
</dbReference>
<feature type="transmembrane region" description="Helical" evidence="1">
    <location>
        <begin position="95"/>
        <end position="114"/>
    </location>
</feature>
<evidence type="ECO:0000313" key="4">
    <source>
        <dbReference type="Proteomes" id="UP000516148"/>
    </source>
</evidence>
<gene>
    <name evidence="3" type="ORF">H3Z74_16175</name>
</gene>
<feature type="transmembrane region" description="Helical" evidence="1">
    <location>
        <begin position="25"/>
        <end position="42"/>
    </location>
</feature>
<evidence type="ECO:0000313" key="3">
    <source>
        <dbReference type="EMBL" id="QNQ08282.1"/>
    </source>
</evidence>
<dbReference type="Pfam" id="PF01757">
    <property type="entry name" value="Acyl_transf_3"/>
    <property type="match status" value="1"/>
</dbReference>
<dbReference type="AlphaFoldDB" id="A0A7H0LF29"/>
<feature type="transmembrane region" description="Helical" evidence="1">
    <location>
        <begin position="54"/>
        <end position="74"/>
    </location>
</feature>
<keyword evidence="1" id="KW-1133">Transmembrane helix</keyword>
<accession>A0A7H0LF29</accession>
<dbReference type="RefSeq" id="WP_187760610.1">
    <property type="nucleotide sequence ID" value="NZ_CP061038.1"/>
</dbReference>
<dbReference type="KEGG" id="spap:H3Z74_16175"/>
<dbReference type="Proteomes" id="UP000516148">
    <property type="component" value="Chromosome"/>
</dbReference>
<dbReference type="InterPro" id="IPR050879">
    <property type="entry name" value="Acyltransferase_3"/>
</dbReference>
<keyword evidence="1" id="KW-0812">Transmembrane</keyword>
<keyword evidence="1" id="KW-0472">Membrane</keyword>
<feature type="transmembrane region" description="Helical" evidence="1">
    <location>
        <begin position="134"/>
        <end position="153"/>
    </location>
</feature>
<evidence type="ECO:0000256" key="1">
    <source>
        <dbReference type="SAM" id="Phobius"/>
    </source>
</evidence>
<sequence length="350" mass="38205">MDNAGSKLRAPPQAGHFHDLDGMRGILAIVVMLFHMGSDGILKAVSAGYFQRSLAPLCVDFFFILSGFVLFLSFAKRQPTFSEYMIKRVRRLMPLLILTTALALCVRPEHFAILETVANFAGVASILGFRSINSPAWSVPFELFVPLAMLVLLDPLTRFSNRRIVILLVLLILGGCVVSIVQANGPDWRHARAIFGLGSGMALARLTQSLPPRQAMPWTVLSLFAFAIVIMEIAPTWPAIAALFYPISALCIYLGSRTQTLLSTAVFQAFGRWSYSIYLLHLPVLIAIIAWSGWGSGSAQTKALAIGLTILLSALSYRYIELPFMQRRTSASTGTADASLRAPLSPDSGN</sequence>
<keyword evidence="4" id="KW-1185">Reference proteome</keyword>
<feature type="transmembrane region" description="Helical" evidence="1">
    <location>
        <begin position="165"/>
        <end position="184"/>
    </location>
</feature>
<feature type="transmembrane region" description="Helical" evidence="1">
    <location>
        <begin position="300"/>
        <end position="320"/>
    </location>
</feature>
<feature type="transmembrane region" description="Helical" evidence="1">
    <location>
        <begin position="237"/>
        <end position="255"/>
    </location>
</feature>
<evidence type="ECO:0000259" key="2">
    <source>
        <dbReference type="Pfam" id="PF01757"/>
    </source>
</evidence>
<organism evidence="3 4">
    <name type="scientific">Sphingomonas alpina</name>
    <dbReference type="NCBI Taxonomy" id="653931"/>
    <lineage>
        <taxon>Bacteria</taxon>
        <taxon>Pseudomonadati</taxon>
        <taxon>Pseudomonadota</taxon>
        <taxon>Alphaproteobacteria</taxon>
        <taxon>Sphingomonadales</taxon>
        <taxon>Sphingomonadaceae</taxon>
        <taxon>Sphingomonas</taxon>
    </lineage>
</organism>
<dbReference type="GO" id="GO:0016747">
    <property type="term" value="F:acyltransferase activity, transferring groups other than amino-acyl groups"/>
    <property type="evidence" value="ECO:0007669"/>
    <property type="project" value="InterPro"/>
</dbReference>
<feature type="transmembrane region" description="Helical" evidence="1">
    <location>
        <begin position="275"/>
        <end position="294"/>
    </location>
</feature>
<keyword evidence="3" id="KW-0808">Transferase</keyword>
<name>A0A7H0LF29_9SPHN</name>
<protein>
    <submittedName>
        <fullName evidence="3">Acyltransferase</fullName>
    </submittedName>
</protein>
<feature type="domain" description="Acyltransferase 3" evidence="2">
    <location>
        <begin position="18"/>
        <end position="311"/>
    </location>
</feature>